<organism evidence="1 2">
    <name type="scientific">Amylocarpus encephaloides</name>
    <dbReference type="NCBI Taxonomy" id="45428"/>
    <lineage>
        <taxon>Eukaryota</taxon>
        <taxon>Fungi</taxon>
        <taxon>Dikarya</taxon>
        <taxon>Ascomycota</taxon>
        <taxon>Pezizomycotina</taxon>
        <taxon>Leotiomycetes</taxon>
        <taxon>Helotiales</taxon>
        <taxon>Helotiales incertae sedis</taxon>
        <taxon>Amylocarpus</taxon>
    </lineage>
</organism>
<comment type="caution">
    <text evidence="1">The sequence shown here is derived from an EMBL/GenBank/DDBJ whole genome shotgun (WGS) entry which is preliminary data.</text>
</comment>
<evidence type="ECO:0000313" key="1">
    <source>
        <dbReference type="EMBL" id="KAG9234449.1"/>
    </source>
</evidence>
<name>A0A9P8C5C6_9HELO</name>
<evidence type="ECO:0000313" key="2">
    <source>
        <dbReference type="Proteomes" id="UP000824998"/>
    </source>
</evidence>
<dbReference type="AlphaFoldDB" id="A0A9P8C5C6"/>
<reference evidence="1" key="1">
    <citation type="journal article" date="2021" name="IMA Fungus">
        <title>Genomic characterization of three marine fungi, including Emericellopsis atlantica sp. nov. with signatures of a generalist lifestyle and marine biomass degradation.</title>
        <authorList>
            <person name="Hagestad O.C."/>
            <person name="Hou L."/>
            <person name="Andersen J.H."/>
            <person name="Hansen E.H."/>
            <person name="Altermark B."/>
            <person name="Li C."/>
            <person name="Kuhnert E."/>
            <person name="Cox R.J."/>
            <person name="Crous P.W."/>
            <person name="Spatafora J.W."/>
            <person name="Lail K."/>
            <person name="Amirebrahimi M."/>
            <person name="Lipzen A."/>
            <person name="Pangilinan J."/>
            <person name="Andreopoulos W."/>
            <person name="Hayes R.D."/>
            <person name="Ng V."/>
            <person name="Grigoriev I.V."/>
            <person name="Jackson S.A."/>
            <person name="Sutton T.D.S."/>
            <person name="Dobson A.D.W."/>
            <person name="Rama T."/>
        </authorList>
    </citation>
    <scope>NUCLEOTIDE SEQUENCE</scope>
    <source>
        <strain evidence="1">TRa018bII</strain>
    </source>
</reference>
<dbReference type="Proteomes" id="UP000824998">
    <property type="component" value="Unassembled WGS sequence"/>
</dbReference>
<accession>A0A9P8C5C6</accession>
<dbReference type="EMBL" id="MU251463">
    <property type="protein sequence ID" value="KAG9234449.1"/>
    <property type="molecule type" value="Genomic_DNA"/>
</dbReference>
<gene>
    <name evidence="1" type="ORF">BJ875DRAFT_12267</name>
</gene>
<protein>
    <submittedName>
        <fullName evidence="1">Uncharacterized protein</fullName>
    </submittedName>
</protein>
<proteinExistence type="predicted"/>
<dbReference type="OrthoDB" id="3535372at2759"/>
<sequence>MVPQTNIHVGSTLAEDNHDISEDNHDDALRPGTFHERVMKLLGTTSPPSGGIPAITSEPKLVDLSNATTVSFIPITSPNLATMPPSSMSELLKLESEYVQQMESLEVLPRRVQIRKTNDEIYSKQSEIYAFEQESAAALDGLPKLETEYATLKTKYDQDVQQLHAKEGTANSLISEAKSPRDRMKGRKAELEVAEMKPSILRQSIALDELDMEIQEKKGRSAVAEGKIDDLKSKVDDHRSILEAIEQQFNGFKPTFSERVPAHTEQSFGNIRSSLEIMVSMLLESLEKAELLLENVVEAEERKSNGLQFGQAANTSGKHESISTKKSRVALSQELAESQSKIEEMIPLYWVGHHTRAYRMEKLLCEKRGQKPELRFLTTAEAAANDANAKADATMDEDFEDQQEDYSAAFQSLYDIPVHHVWERRTFTMFIDIINWGSDMAIYQRSYGCDNFWPFYNKLVAAIFPDFKIDSNAALSKNEDLLNSYQILMTEHKAGREAYRARLQRLSAQGSRNGSKGNLLRFDEEGAMGNGEQAHPGPVQRRTSVSKSLTKLLGNGA</sequence>
<keyword evidence="2" id="KW-1185">Reference proteome</keyword>